<evidence type="ECO:0000259" key="3">
    <source>
        <dbReference type="Pfam" id="PF00892"/>
    </source>
</evidence>
<feature type="transmembrane region" description="Helical" evidence="2">
    <location>
        <begin position="233"/>
        <end position="256"/>
    </location>
</feature>
<dbReference type="SUPFAM" id="SSF103481">
    <property type="entry name" value="Multidrug resistance efflux transporter EmrE"/>
    <property type="match status" value="2"/>
</dbReference>
<dbReference type="PANTHER" id="PTHR22911:SF76">
    <property type="entry name" value="EAMA DOMAIN-CONTAINING PROTEIN"/>
    <property type="match status" value="1"/>
</dbReference>
<gene>
    <name evidence="4" type="ORF">V8247_07380</name>
</gene>
<feature type="domain" description="EamA" evidence="3">
    <location>
        <begin position="5"/>
        <end position="134"/>
    </location>
</feature>
<evidence type="ECO:0000256" key="2">
    <source>
        <dbReference type="SAM" id="Phobius"/>
    </source>
</evidence>
<evidence type="ECO:0000256" key="1">
    <source>
        <dbReference type="ARBA" id="ARBA00007362"/>
    </source>
</evidence>
<feature type="domain" description="EamA" evidence="3">
    <location>
        <begin position="146"/>
        <end position="280"/>
    </location>
</feature>
<dbReference type="EMBL" id="CP146612">
    <property type="protein sequence ID" value="WWX25073.1"/>
    <property type="molecule type" value="Genomic_DNA"/>
</dbReference>
<keyword evidence="2" id="KW-1133">Transmembrane helix</keyword>
<feature type="transmembrane region" description="Helical" evidence="2">
    <location>
        <begin position="93"/>
        <end position="111"/>
    </location>
</feature>
<organism evidence="4 5">
    <name type="scientific">Candidatus Dehalogenimonas loeffleri</name>
    <dbReference type="NCBI Taxonomy" id="3127115"/>
    <lineage>
        <taxon>Bacteria</taxon>
        <taxon>Bacillati</taxon>
        <taxon>Chloroflexota</taxon>
        <taxon>Dehalococcoidia</taxon>
        <taxon>Dehalococcoidales</taxon>
        <taxon>Dehalococcoidaceae</taxon>
        <taxon>Dehalogenimonas</taxon>
    </lineage>
</organism>
<feature type="transmembrane region" description="Helical" evidence="2">
    <location>
        <begin position="203"/>
        <end position="221"/>
    </location>
</feature>
<proteinExistence type="inferred from homology"/>
<feature type="transmembrane region" description="Helical" evidence="2">
    <location>
        <begin position="262"/>
        <end position="280"/>
    </location>
</feature>
<dbReference type="RefSeq" id="WP_338737208.1">
    <property type="nucleotide sequence ID" value="NZ_CP146612.1"/>
</dbReference>
<reference evidence="4 5" key="1">
    <citation type="submission" date="2024-03" db="EMBL/GenBank/DDBJ databases">
        <title>A Dehalogenimonas Isolated from Estuarine Sediments Dihaloeliminates Chlorinated Alkanes.</title>
        <authorList>
            <person name="Yang Y."/>
            <person name="Wang H."/>
        </authorList>
    </citation>
    <scope>NUCLEOTIDE SEQUENCE [LARGE SCALE GENOMIC DNA]</scope>
    <source>
        <strain evidence="4 5">W</strain>
    </source>
</reference>
<dbReference type="InterPro" id="IPR000620">
    <property type="entry name" value="EamA_dom"/>
</dbReference>
<dbReference type="PANTHER" id="PTHR22911">
    <property type="entry name" value="ACYL-MALONYL CONDENSING ENZYME-RELATED"/>
    <property type="match status" value="1"/>
</dbReference>
<keyword evidence="2" id="KW-0472">Membrane</keyword>
<dbReference type="Gene3D" id="1.10.3730.20">
    <property type="match status" value="1"/>
</dbReference>
<feature type="transmembrane region" description="Helical" evidence="2">
    <location>
        <begin position="175"/>
        <end position="197"/>
    </location>
</feature>
<protein>
    <submittedName>
        <fullName evidence="4">DMT family transporter</fullName>
    </submittedName>
</protein>
<evidence type="ECO:0000313" key="5">
    <source>
        <dbReference type="Proteomes" id="UP001375370"/>
    </source>
</evidence>
<keyword evidence="5" id="KW-1185">Reference proteome</keyword>
<keyword evidence="2" id="KW-0812">Transmembrane</keyword>
<dbReference type="Pfam" id="PF00892">
    <property type="entry name" value="EamA"/>
    <property type="match status" value="2"/>
</dbReference>
<accession>A0ABZ2J2H1</accession>
<sequence length="292" mass="31365">MKPGLYLLIGAVSVSFAAIFIRLADAPPLIIAAYRIGIASLIILPFTWKKVVYAVRTISKNTFGLLVLAGVFLSAHFYWWITSLEYTTVASSVVLVTANPIFIGLASYLLWKEKLGRRSILGIMVAIAGVVVINFDKVSFSSEAFYGNMLALVAGLMAGGYLLIARVLRDKINAIAYLSLVYAISAVILVISAIVSGLEFTGYSTQTFLMFILLAIIPQILGHSSFNLAARLMSVTLVSIAILGEPVGATILGILILGEQPAIQEIIGGVVILLGIYLVLNRKTEPQALVDN</sequence>
<comment type="similarity">
    <text evidence="1">Belongs to the EamA transporter family.</text>
</comment>
<feature type="transmembrane region" description="Helical" evidence="2">
    <location>
        <begin position="60"/>
        <end position="81"/>
    </location>
</feature>
<feature type="transmembrane region" description="Helical" evidence="2">
    <location>
        <begin position="118"/>
        <end position="135"/>
    </location>
</feature>
<name>A0ABZ2J2H1_9CHLR</name>
<dbReference type="Proteomes" id="UP001375370">
    <property type="component" value="Chromosome"/>
</dbReference>
<dbReference type="InterPro" id="IPR037185">
    <property type="entry name" value="EmrE-like"/>
</dbReference>
<evidence type="ECO:0000313" key="4">
    <source>
        <dbReference type="EMBL" id="WWX25073.1"/>
    </source>
</evidence>
<feature type="transmembrane region" description="Helical" evidence="2">
    <location>
        <begin position="27"/>
        <end position="48"/>
    </location>
</feature>
<feature type="transmembrane region" description="Helical" evidence="2">
    <location>
        <begin position="147"/>
        <end position="168"/>
    </location>
</feature>